<dbReference type="CDD" id="cd21451">
    <property type="entry name" value="DLC-like_TCTEX1D"/>
    <property type="match status" value="1"/>
</dbReference>
<dbReference type="GO" id="GO:0045505">
    <property type="term" value="F:dynein intermediate chain binding"/>
    <property type="evidence" value="ECO:0007669"/>
    <property type="project" value="TreeGrafter"/>
</dbReference>
<evidence type="ECO:0000256" key="1">
    <source>
        <dbReference type="ARBA" id="ARBA00005361"/>
    </source>
</evidence>
<keyword evidence="2" id="KW-1185">Reference proteome</keyword>
<proteinExistence type="inferred from homology"/>
<name>A0AAJ6VLW1_9HYME</name>
<evidence type="ECO:0000313" key="2">
    <source>
        <dbReference type="Proteomes" id="UP000695007"/>
    </source>
</evidence>
<reference evidence="3" key="1">
    <citation type="submission" date="2025-08" db="UniProtKB">
        <authorList>
            <consortium name="RefSeq"/>
        </authorList>
    </citation>
    <scope>IDENTIFICATION</scope>
</reference>
<dbReference type="GO" id="GO:0005737">
    <property type="term" value="C:cytoplasm"/>
    <property type="evidence" value="ECO:0007669"/>
    <property type="project" value="TreeGrafter"/>
</dbReference>
<evidence type="ECO:0000313" key="3">
    <source>
        <dbReference type="RefSeq" id="XP_011494347.1"/>
    </source>
</evidence>
<sequence length="138" mass="16439">MSMNIEVTDSTCSENNQAQLVRYQHNYRLESKNVFKLERVEKLVKTIMNDNLESFSYDSSQCIKMCFDTAAKIRQKIHALKFDRYKFVIIFSIVEKNSQSMYAAMGFLWDYQRDNYITHVFEGRTFSAYCCVFALYYE</sequence>
<dbReference type="GeneID" id="105359433"/>
<dbReference type="GO" id="GO:0007018">
    <property type="term" value="P:microtubule-based movement"/>
    <property type="evidence" value="ECO:0007669"/>
    <property type="project" value="TreeGrafter"/>
</dbReference>
<gene>
    <name evidence="3" type="primary">LOC105359433</name>
</gene>
<dbReference type="InterPro" id="IPR005334">
    <property type="entry name" value="Tctex-1-like"/>
</dbReference>
<protein>
    <submittedName>
        <fullName evidence="3">Tctex1 domain-containing protein 1-like</fullName>
    </submittedName>
</protein>
<accession>A0AAJ6VLW1</accession>
<dbReference type="PANTHER" id="PTHR21255">
    <property type="entry name" value="T-COMPLEX-ASSOCIATED-TESTIS-EXPRESSED 1/ DYNEIN LIGHT CHAIN"/>
    <property type="match status" value="1"/>
</dbReference>
<dbReference type="Pfam" id="PF03645">
    <property type="entry name" value="Tctex-1"/>
    <property type="match status" value="1"/>
</dbReference>
<organism evidence="2 3">
    <name type="scientific">Ceratosolen solmsi marchali</name>
    <dbReference type="NCBI Taxonomy" id="326594"/>
    <lineage>
        <taxon>Eukaryota</taxon>
        <taxon>Metazoa</taxon>
        <taxon>Ecdysozoa</taxon>
        <taxon>Arthropoda</taxon>
        <taxon>Hexapoda</taxon>
        <taxon>Insecta</taxon>
        <taxon>Pterygota</taxon>
        <taxon>Neoptera</taxon>
        <taxon>Endopterygota</taxon>
        <taxon>Hymenoptera</taxon>
        <taxon>Apocrita</taxon>
        <taxon>Proctotrupomorpha</taxon>
        <taxon>Chalcidoidea</taxon>
        <taxon>Agaonidae</taxon>
        <taxon>Agaoninae</taxon>
        <taxon>Ceratosolen</taxon>
    </lineage>
</organism>
<dbReference type="KEGG" id="csol:105359433"/>
<dbReference type="RefSeq" id="XP_011494347.1">
    <property type="nucleotide sequence ID" value="XM_011496045.1"/>
</dbReference>
<dbReference type="Proteomes" id="UP000695007">
    <property type="component" value="Unplaced"/>
</dbReference>
<comment type="similarity">
    <text evidence="1">Belongs to the dynein light chain Tctex-type family.</text>
</comment>
<dbReference type="InterPro" id="IPR038586">
    <property type="entry name" value="Tctex-1-like_sf"/>
</dbReference>
<dbReference type="PANTHER" id="PTHR21255:SF65">
    <property type="entry name" value="TCTEX1 DOMAIN-CONTAINING PROTEIN 2"/>
    <property type="match status" value="1"/>
</dbReference>
<dbReference type="GO" id="GO:0005868">
    <property type="term" value="C:cytoplasmic dynein complex"/>
    <property type="evidence" value="ECO:0007669"/>
    <property type="project" value="TreeGrafter"/>
</dbReference>
<dbReference type="AlphaFoldDB" id="A0AAJ6VLW1"/>
<dbReference type="Gene3D" id="3.30.1140.40">
    <property type="entry name" value="Tctex-1"/>
    <property type="match status" value="1"/>
</dbReference>